<gene>
    <name evidence="2" type="ORF">TIFTF001_054700</name>
    <name evidence="3" type="ORF">TIFTF001_054701</name>
</gene>
<organism evidence="2 4">
    <name type="scientific">Ficus carica</name>
    <name type="common">Common fig</name>
    <dbReference type="NCBI Taxonomy" id="3494"/>
    <lineage>
        <taxon>Eukaryota</taxon>
        <taxon>Viridiplantae</taxon>
        <taxon>Streptophyta</taxon>
        <taxon>Embryophyta</taxon>
        <taxon>Tracheophyta</taxon>
        <taxon>Spermatophyta</taxon>
        <taxon>Magnoliopsida</taxon>
        <taxon>eudicotyledons</taxon>
        <taxon>Gunneridae</taxon>
        <taxon>Pentapetalae</taxon>
        <taxon>rosids</taxon>
        <taxon>fabids</taxon>
        <taxon>Rosales</taxon>
        <taxon>Moraceae</taxon>
        <taxon>Ficeae</taxon>
        <taxon>Ficus</taxon>
    </lineage>
</organism>
<keyword evidence="4" id="KW-1185">Reference proteome</keyword>
<dbReference type="EMBL" id="BTGU01015448">
    <property type="protein sequence ID" value="GMN72231.1"/>
    <property type="molecule type" value="Genomic_DNA"/>
</dbReference>
<sequence length="56" mass="6075">MLAEVTRSHAGTGGRRSHGLAEAPPFRWICVGERCLQPPVSSSDLRNSDGLQPPIY</sequence>
<accession>A0AA88JD05</accession>
<evidence type="ECO:0000313" key="3">
    <source>
        <dbReference type="EMBL" id="GMN72231.1"/>
    </source>
</evidence>
<evidence type="ECO:0000313" key="2">
    <source>
        <dbReference type="EMBL" id="GMN72228.1"/>
    </source>
</evidence>
<evidence type="ECO:0000256" key="1">
    <source>
        <dbReference type="SAM" id="MobiDB-lite"/>
    </source>
</evidence>
<dbReference type="Proteomes" id="UP001187192">
    <property type="component" value="Unassembled WGS sequence"/>
</dbReference>
<comment type="caution">
    <text evidence="2">The sequence shown here is derived from an EMBL/GenBank/DDBJ whole genome shotgun (WGS) entry which is preliminary data.</text>
</comment>
<reference evidence="2" key="1">
    <citation type="submission" date="2023-07" db="EMBL/GenBank/DDBJ databases">
        <title>draft genome sequence of fig (Ficus carica).</title>
        <authorList>
            <person name="Takahashi T."/>
            <person name="Nishimura K."/>
        </authorList>
    </citation>
    <scope>NUCLEOTIDE SEQUENCE</scope>
</reference>
<proteinExistence type="predicted"/>
<protein>
    <submittedName>
        <fullName evidence="2">Uncharacterized protein</fullName>
    </submittedName>
</protein>
<feature type="region of interest" description="Disordered" evidence="1">
    <location>
        <begin position="1"/>
        <end position="20"/>
    </location>
</feature>
<dbReference type="EMBL" id="BTGU01015447">
    <property type="protein sequence ID" value="GMN72228.1"/>
    <property type="molecule type" value="Genomic_DNA"/>
</dbReference>
<evidence type="ECO:0000313" key="4">
    <source>
        <dbReference type="Proteomes" id="UP001187192"/>
    </source>
</evidence>
<name>A0AA88JD05_FICCA</name>
<dbReference type="AlphaFoldDB" id="A0AA88JD05"/>